<keyword evidence="6" id="KW-0472">Membrane</keyword>
<sequence length="537" mass="55136">MKLRDCGIGVRLGATIWILLVLMGAMMAASLWGVGQMDRAGDRLHLAMQRAALATEWQGLLDAHTEAVAAFLQTADAQEQDRLNAKFAEQTRRSDAIKAELQAEAGAQYEPILGAIAASMAQYRQVRAEAAQRKQRGAAAGDAGFGALVSGQLRPTMQAYIAAVGRYGALARQEAAQAGEQVDQVAGLMRNLLLGLGAAVLGLGGLLGWRVTRSIVRPIAHAVRIAETVATGDLTQRIDVPGKDETGRLLLALRDMNGQLARTVAGIRAGAESISAASGQIAAGNGDLSARTEEQAAALEESAASMEELASTVRQNADHAQQANALAAGASQVALRGGRAVADVVDTMQAISASSRRIAEIVGVIDGIAFQTNILALNAAVEAARAGEQGKGFAVVAAEVRTLAQRSASAAKEIKALIEDSSGKVADGARQVDSAGATMQEIVAAVTRVADIMGDIQAASAEQSAGIEQINQAVAQMDMGTQQNAALVEQAAAASGALQDQAGELVRSVRAFTLAATPQPAGGLALPGGQPLTALPA</sequence>
<reference evidence="10" key="1">
    <citation type="submission" date="2017-05" db="EMBL/GenBank/DDBJ databases">
        <title>Complete and WGS of Bordetella genogroups.</title>
        <authorList>
            <person name="Spilker T."/>
            <person name="Lipuma J."/>
        </authorList>
    </citation>
    <scope>NUCLEOTIDE SEQUENCE [LARGE SCALE GENOMIC DNA]</scope>
    <source>
        <strain evidence="10">AU6712</strain>
    </source>
</reference>
<protein>
    <submittedName>
        <fullName evidence="9">Methyl-accepting chemotaxis protein</fullName>
    </submittedName>
</protein>
<dbReference type="Gene3D" id="1.10.287.950">
    <property type="entry name" value="Methyl-accepting chemotaxis protein"/>
    <property type="match status" value="1"/>
</dbReference>
<dbReference type="FunFam" id="1.10.287.950:FF:000001">
    <property type="entry name" value="Methyl-accepting chemotaxis sensory transducer"/>
    <property type="match status" value="1"/>
</dbReference>
<dbReference type="CDD" id="cd06225">
    <property type="entry name" value="HAMP"/>
    <property type="match status" value="1"/>
</dbReference>
<dbReference type="Pfam" id="PF00672">
    <property type="entry name" value="HAMP"/>
    <property type="match status" value="1"/>
</dbReference>
<dbReference type="EMBL" id="NEVU01000001">
    <property type="protein sequence ID" value="OZI77887.1"/>
    <property type="molecule type" value="Genomic_DNA"/>
</dbReference>
<dbReference type="InterPro" id="IPR051310">
    <property type="entry name" value="MCP_chemotaxis"/>
</dbReference>
<keyword evidence="6" id="KW-1133">Transmembrane helix</keyword>
<keyword evidence="6" id="KW-0812">Transmembrane</keyword>
<evidence type="ECO:0000256" key="3">
    <source>
        <dbReference type="ARBA" id="ARBA00029447"/>
    </source>
</evidence>
<gene>
    <name evidence="9" type="ORF">CAL22_04995</name>
</gene>
<keyword evidence="2" id="KW-0488">Methylation</keyword>
<proteinExistence type="inferred from homology"/>
<dbReference type="Pfam" id="PF00015">
    <property type="entry name" value="MCPsignal"/>
    <property type="match status" value="1"/>
</dbReference>
<dbReference type="PANTHER" id="PTHR43531:SF14">
    <property type="entry name" value="METHYL-ACCEPTING CHEMOTAXIS PROTEIN I-RELATED"/>
    <property type="match status" value="1"/>
</dbReference>
<dbReference type="AlphaFoldDB" id="A0A261VVP5"/>
<dbReference type="GO" id="GO:0004888">
    <property type="term" value="F:transmembrane signaling receptor activity"/>
    <property type="evidence" value="ECO:0007669"/>
    <property type="project" value="InterPro"/>
</dbReference>
<comment type="subcellular location">
    <subcellularLocation>
        <location evidence="1">Membrane</location>
    </subcellularLocation>
</comment>
<feature type="coiled-coil region" evidence="5">
    <location>
        <begin position="289"/>
        <end position="316"/>
    </location>
</feature>
<dbReference type="SMART" id="SM00304">
    <property type="entry name" value="HAMP"/>
    <property type="match status" value="1"/>
</dbReference>
<evidence type="ECO:0000313" key="10">
    <source>
        <dbReference type="Proteomes" id="UP000216429"/>
    </source>
</evidence>
<evidence type="ECO:0000256" key="2">
    <source>
        <dbReference type="ARBA" id="ARBA00022481"/>
    </source>
</evidence>
<feature type="transmembrane region" description="Helical" evidence="6">
    <location>
        <begin position="12"/>
        <end position="34"/>
    </location>
</feature>
<organism evidence="9 10">
    <name type="scientific">Bordetella genomosp. 12</name>
    <dbReference type="NCBI Taxonomy" id="463035"/>
    <lineage>
        <taxon>Bacteria</taxon>
        <taxon>Pseudomonadati</taxon>
        <taxon>Pseudomonadota</taxon>
        <taxon>Betaproteobacteria</taxon>
        <taxon>Burkholderiales</taxon>
        <taxon>Alcaligenaceae</taxon>
        <taxon>Bordetella</taxon>
    </lineage>
</organism>
<dbReference type="OrthoDB" id="9806477at2"/>
<name>A0A261VVP5_9BORD</name>
<dbReference type="PROSITE" id="PS50885">
    <property type="entry name" value="HAMP"/>
    <property type="match status" value="1"/>
</dbReference>
<dbReference type="RefSeq" id="WP_094810859.1">
    <property type="nucleotide sequence ID" value="NZ_NEVU01000001.1"/>
</dbReference>
<evidence type="ECO:0000259" key="8">
    <source>
        <dbReference type="PROSITE" id="PS50885"/>
    </source>
</evidence>
<dbReference type="InterPro" id="IPR004090">
    <property type="entry name" value="Chemotax_Me-accpt_rcpt"/>
</dbReference>
<dbReference type="GO" id="GO:0005886">
    <property type="term" value="C:plasma membrane"/>
    <property type="evidence" value="ECO:0007669"/>
    <property type="project" value="TreeGrafter"/>
</dbReference>
<dbReference type="InterPro" id="IPR003660">
    <property type="entry name" value="HAMP_dom"/>
</dbReference>
<keyword evidence="5" id="KW-0175">Coiled coil</keyword>
<comment type="caution">
    <text evidence="9">The sequence shown here is derived from an EMBL/GenBank/DDBJ whole genome shotgun (WGS) entry which is preliminary data.</text>
</comment>
<dbReference type="PRINTS" id="PR00260">
    <property type="entry name" value="CHEMTRNSDUCR"/>
</dbReference>
<evidence type="ECO:0000313" key="9">
    <source>
        <dbReference type="EMBL" id="OZI77887.1"/>
    </source>
</evidence>
<dbReference type="SUPFAM" id="SSF58104">
    <property type="entry name" value="Methyl-accepting chemotaxis protein (MCP) signaling domain"/>
    <property type="match status" value="1"/>
</dbReference>
<feature type="domain" description="HAMP" evidence="8">
    <location>
        <begin position="213"/>
        <end position="265"/>
    </location>
</feature>
<evidence type="ECO:0000259" key="7">
    <source>
        <dbReference type="PROSITE" id="PS50111"/>
    </source>
</evidence>
<evidence type="ECO:0000256" key="5">
    <source>
        <dbReference type="SAM" id="Coils"/>
    </source>
</evidence>
<feature type="domain" description="Methyl-accepting transducer" evidence="7">
    <location>
        <begin position="270"/>
        <end position="499"/>
    </location>
</feature>
<evidence type="ECO:0000256" key="6">
    <source>
        <dbReference type="SAM" id="Phobius"/>
    </source>
</evidence>
<dbReference type="PANTHER" id="PTHR43531">
    <property type="entry name" value="PROTEIN ICFG"/>
    <property type="match status" value="1"/>
</dbReference>
<dbReference type="PROSITE" id="PS50111">
    <property type="entry name" value="CHEMOTAXIS_TRANSDUC_2"/>
    <property type="match status" value="1"/>
</dbReference>
<evidence type="ECO:0000256" key="1">
    <source>
        <dbReference type="ARBA" id="ARBA00004370"/>
    </source>
</evidence>
<dbReference type="GO" id="GO:0007165">
    <property type="term" value="P:signal transduction"/>
    <property type="evidence" value="ECO:0007669"/>
    <property type="project" value="UniProtKB-KW"/>
</dbReference>
<dbReference type="Proteomes" id="UP000216429">
    <property type="component" value="Unassembled WGS sequence"/>
</dbReference>
<evidence type="ECO:0000256" key="4">
    <source>
        <dbReference type="PROSITE-ProRule" id="PRU00284"/>
    </source>
</evidence>
<dbReference type="SMART" id="SM00283">
    <property type="entry name" value="MA"/>
    <property type="match status" value="1"/>
</dbReference>
<dbReference type="CDD" id="cd11386">
    <property type="entry name" value="MCP_signal"/>
    <property type="match status" value="1"/>
</dbReference>
<dbReference type="GO" id="GO:0006935">
    <property type="term" value="P:chemotaxis"/>
    <property type="evidence" value="ECO:0007669"/>
    <property type="project" value="InterPro"/>
</dbReference>
<accession>A0A261VVP5</accession>
<comment type="similarity">
    <text evidence="3">Belongs to the methyl-accepting chemotaxis (MCP) protein family.</text>
</comment>
<dbReference type="InterPro" id="IPR004089">
    <property type="entry name" value="MCPsignal_dom"/>
</dbReference>
<keyword evidence="10" id="KW-1185">Reference proteome</keyword>
<keyword evidence="4" id="KW-0807">Transducer</keyword>